<keyword evidence="3" id="KW-1185">Reference proteome</keyword>
<evidence type="ECO:0000256" key="1">
    <source>
        <dbReference type="ARBA" id="ARBA00022801"/>
    </source>
</evidence>
<dbReference type="PANTHER" id="PTHR20963">
    <property type="entry name" value="MULTIPLE INOSITOL POLYPHOSPHATE PHOSPHATASE-RELATED"/>
    <property type="match status" value="1"/>
</dbReference>
<dbReference type="EMBL" id="PDLN01000012">
    <property type="protein sequence ID" value="RDW70330.1"/>
    <property type="molecule type" value="Genomic_DNA"/>
</dbReference>
<protein>
    <submittedName>
        <fullName evidence="2">Uncharacterized protein</fullName>
    </submittedName>
</protein>
<evidence type="ECO:0000313" key="3">
    <source>
        <dbReference type="Proteomes" id="UP000256328"/>
    </source>
</evidence>
<dbReference type="GO" id="GO:0003993">
    <property type="term" value="F:acid phosphatase activity"/>
    <property type="evidence" value="ECO:0007669"/>
    <property type="project" value="TreeGrafter"/>
</dbReference>
<dbReference type="PANTHER" id="PTHR20963:SF23">
    <property type="entry name" value="3-PHYTASE"/>
    <property type="match status" value="1"/>
</dbReference>
<name>A0A3D8R8Q3_9HELO</name>
<dbReference type="Proteomes" id="UP000256328">
    <property type="component" value="Unassembled WGS sequence"/>
</dbReference>
<dbReference type="CDD" id="cd07061">
    <property type="entry name" value="HP_HAP_like"/>
    <property type="match status" value="1"/>
</dbReference>
<organism evidence="2 3">
    <name type="scientific">Coleophoma crateriformis</name>
    <dbReference type="NCBI Taxonomy" id="565419"/>
    <lineage>
        <taxon>Eukaryota</taxon>
        <taxon>Fungi</taxon>
        <taxon>Dikarya</taxon>
        <taxon>Ascomycota</taxon>
        <taxon>Pezizomycotina</taxon>
        <taxon>Leotiomycetes</taxon>
        <taxon>Helotiales</taxon>
        <taxon>Dermateaceae</taxon>
        <taxon>Coleophoma</taxon>
    </lineage>
</organism>
<dbReference type="SUPFAM" id="SSF53254">
    <property type="entry name" value="Phosphoglycerate mutase-like"/>
    <property type="match status" value="1"/>
</dbReference>
<dbReference type="OrthoDB" id="6509975at2759"/>
<sequence>MDNSPGKYVPGEPHGLKEAYDLGYMVRTRYSNLYQHGSPFISWAKLYPRVVQTARNFVRGFPRTSCRDLATVITVNGTGSPDTFFDSLSPSDLCPAYGNGGTPATEWNNIYLPPITKRLNALISGNLTLSDTDVSIIPYSCGYEPQITGILSPFCNVVTNTELEQYEYAQSLRYYYGIGPGEDLPSRMMIPFLNKLVNILAGGPGQKCIITTFLNDGQLTELGAASGVWNDEAPLSGTTMTKGRKLTCTSEAGTQAVERRNNNERKLMPFGAPVVARDTDNSTLVAYPSSFVTSGTAPASSATAMSTPSAPSTLSAGNSTCVRILLNDAVYPLPSCHAGPGKSCLLDTYVNLLLGIMPLS</sequence>
<dbReference type="InterPro" id="IPR000560">
    <property type="entry name" value="His_Pase_clade-2"/>
</dbReference>
<accession>A0A3D8R8Q3</accession>
<reference evidence="2 3" key="1">
    <citation type="journal article" date="2018" name="IMA Fungus">
        <title>IMA Genome-F 9: Draft genome sequence of Annulohypoxylon stygium, Aspergillus mulundensis, Berkeleyomyces basicola (syn. Thielaviopsis basicola), Ceratocystis smalleyi, two Cercospora beticola strains, Coleophoma cylindrospora, Fusarium fracticaudum, Phialophora cf. hyalina, and Morchella septimelata.</title>
        <authorList>
            <person name="Wingfield B.D."/>
            <person name="Bills G.F."/>
            <person name="Dong Y."/>
            <person name="Huang W."/>
            <person name="Nel W.J."/>
            <person name="Swalarsk-Parry B.S."/>
            <person name="Vaghefi N."/>
            <person name="Wilken P.M."/>
            <person name="An Z."/>
            <person name="de Beer Z.W."/>
            <person name="De Vos L."/>
            <person name="Chen L."/>
            <person name="Duong T.A."/>
            <person name="Gao Y."/>
            <person name="Hammerbacher A."/>
            <person name="Kikkert J.R."/>
            <person name="Li Y."/>
            <person name="Li H."/>
            <person name="Li K."/>
            <person name="Li Q."/>
            <person name="Liu X."/>
            <person name="Ma X."/>
            <person name="Naidoo K."/>
            <person name="Pethybridge S.J."/>
            <person name="Sun J."/>
            <person name="Steenkamp E.T."/>
            <person name="van der Nest M.A."/>
            <person name="van Wyk S."/>
            <person name="Wingfield M.J."/>
            <person name="Xiong C."/>
            <person name="Yue Q."/>
            <person name="Zhang X."/>
        </authorList>
    </citation>
    <scope>NUCLEOTIDE SEQUENCE [LARGE SCALE GENOMIC DNA]</scope>
    <source>
        <strain evidence="2 3">BP5796</strain>
    </source>
</reference>
<comment type="caution">
    <text evidence="2">The sequence shown here is derived from an EMBL/GenBank/DDBJ whole genome shotgun (WGS) entry which is preliminary data.</text>
</comment>
<proteinExistence type="predicted"/>
<dbReference type="Gene3D" id="3.40.50.1240">
    <property type="entry name" value="Phosphoglycerate mutase-like"/>
    <property type="match status" value="1"/>
</dbReference>
<dbReference type="InterPro" id="IPR029033">
    <property type="entry name" value="His_PPase_superfam"/>
</dbReference>
<gene>
    <name evidence="2" type="ORF">BP5796_08727</name>
</gene>
<dbReference type="Pfam" id="PF00328">
    <property type="entry name" value="His_Phos_2"/>
    <property type="match status" value="1"/>
</dbReference>
<evidence type="ECO:0000313" key="2">
    <source>
        <dbReference type="EMBL" id="RDW70330.1"/>
    </source>
</evidence>
<dbReference type="GO" id="GO:0009277">
    <property type="term" value="C:fungal-type cell wall"/>
    <property type="evidence" value="ECO:0007669"/>
    <property type="project" value="TreeGrafter"/>
</dbReference>
<keyword evidence="1" id="KW-0378">Hydrolase</keyword>
<dbReference type="AlphaFoldDB" id="A0A3D8R8Q3"/>